<dbReference type="InterPro" id="IPR045864">
    <property type="entry name" value="aa-tRNA-synth_II/BPL/LPL"/>
</dbReference>
<dbReference type="AlphaFoldDB" id="X0VDH9"/>
<dbReference type="InterPro" id="IPR018162">
    <property type="entry name" value="Ala-tRNA-ligase_IIc_anticod-bd"/>
</dbReference>
<comment type="caution">
    <text evidence="12">The sequence shown here is derived from an EMBL/GenBank/DDBJ whole genome shotgun (WGS) entry which is preliminary data.</text>
</comment>
<dbReference type="GO" id="GO:0000049">
    <property type="term" value="F:tRNA binding"/>
    <property type="evidence" value="ECO:0007669"/>
    <property type="project" value="UniProtKB-KW"/>
</dbReference>
<comment type="similarity">
    <text evidence="1">Belongs to the class-II aminoacyl-tRNA synthetase family.</text>
</comment>
<evidence type="ECO:0000256" key="9">
    <source>
        <dbReference type="ARBA" id="ARBA00023146"/>
    </source>
</evidence>
<evidence type="ECO:0000256" key="10">
    <source>
        <dbReference type="SAM" id="MobiDB-lite"/>
    </source>
</evidence>
<dbReference type="EC" id="6.1.1.7" evidence="2"/>
<proteinExistence type="inferred from homology"/>
<dbReference type="PANTHER" id="PTHR11777:SF9">
    <property type="entry name" value="ALANINE--TRNA LIGASE, CYTOPLASMIC"/>
    <property type="match status" value="1"/>
</dbReference>
<keyword evidence="5" id="KW-0547">Nucleotide-binding</keyword>
<keyword evidence="4" id="KW-0436">Ligase</keyword>
<gene>
    <name evidence="12" type="ORF">S01H1_21956</name>
</gene>
<organism evidence="12">
    <name type="scientific">marine sediment metagenome</name>
    <dbReference type="NCBI Taxonomy" id="412755"/>
    <lineage>
        <taxon>unclassified sequences</taxon>
        <taxon>metagenomes</taxon>
        <taxon>ecological metagenomes</taxon>
    </lineage>
</organism>
<feature type="region of interest" description="Disordered" evidence="10">
    <location>
        <begin position="90"/>
        <end position="121"/>
    </location>
</feature>
<dbReference type="Pfam" id="PF01411">
    <property type="entry name" value="tRNA-synt_2c"/>
    <property type="match status" value="1"/>
</dbReference>
<keyword evidence="7" id="KW-0694">RNA-binding</keyword>
<evidence type="ECO:0000256" key="6">
    <source>
        <dbReference type="ARBA" id="ARBA00022840"/>
    </source>
</evidence>
<dbReference type="InterPro" id="IPR018165">
    <property type="entry name" value="Ala-tRNA-synth_IIc_core"/>
</dbReference>
<evidence type="ECO:0000256" key="7">
    <source>
        <dbReference type="ARBA" id="ARBA00022884"/>
    </source>
</evidence>
<accession>X0VDH9</accession>
<feature type="domain" description="Alanyl-transfer RNA synthetases family profile" evidence="11">
    <location>
        <begin position="1"/>
        <end position="226"/>
    </location>
</feature>
<keyword evidence="3" id="KW-0820">tRNA-binding</keyword>
<dbReference type="EMBL" id="BARS01012283">
    <property type="protein sequence ID" value="GAF98610.1"/>
    <property type="molecule type" value="Genomic_DNA"/>
</dbReference>
<dbReference type="SUPFAM" id="SSF55681">
    <property type="entry name" value="Class II aaRS and biotin synthetases"/>
    <property type="match status" value="1"/>
</dbReference>
<feature type="non-terminal residue" evidence="12">
    <location>
        <position position="226"/>
    </location>
</feature>
<dbReference type="PRINTS" id="PR00980">
    <property type="entry name" value="TRNASYNTHALA"/>
</dbReference>
<dbReference type="GO" id="GO:0005524">
    <property type="term" value="F:ATP binding"/>
    <property type="evidence" value="ECO:0007669"/>
    <property type="project" value="UniProtKB-KW"/>
</dbReference>
<evidence type="ECO:0000256" key="2">
    <source>
        <dbReference type="ARBA" id="ARBA00013168"/>
    </source>
</evidence>
<evidence type="ECO:0000256" key="3">
    <source>
        <dbReference type="ARBA" id="ARBA00022555"/>
    </source>
</evidence>
<dbReference type="InterPro" id="IPR018164">
    <property type="entry name" value="Ala-tRNA-synth_IIc_N"/>
</dbReference>
<reference evidence="12" key="1">
    <citation type="journal article" date="2014" name="Front. Microbiol.">
        <title>High frequency of phylogenetically diverse reductive dehalogenase-homologous genes in deep subseafloor sedimentary metagenomes.</title>
        <authorList>
            <person name="Kawai M."/>
            <person name="Futagami T."/>
            <person name="Toyoda A."/>
            <person name="Takaki Y."/>
            <person name="Nishi S."/>
            <person name="Hori S."/>
            <person name="Arai W."/>
            <person name="Tsubouchi T."/>
            <person name="Morono Y."/>
            <person name="Uchiyama I."/>
            <person name="Ito T."/>
            <person name="Fujiyama A."/>
            <person name="Inagaki F."/>
            <person name="Takami H."/>
        </authorList>
    </citation>
    <scope>NUCLEOTIDE SEQUENCE</scope>
    <source>
        <strain evidence="12">Expedition CK06-06</strain>
    </source>
</reference>
<evidence type="ECO:0000256" key="1">
    <source>
        <dbReference type="ARBA" id="ARBA00008226"/>
    </source>
</evidence>
<sequence length="226" mass="25223">SEIHIDLTPDQSGISLVNAGDPRVIELWNLVFIQFNRAAGGKLTPLPARHVDTGMGFERLCAVLNGKDSNYDTDVWTPIFDAIQKRTGAPAYRGTLPSDAGSKGRRHEGTKESPESTIDNRQSTILRDVSYRVIADHVRCLTFALTDGAFPSNEGRGYVLRRILRRAVRYGRQYMNMQEPFLCDLVEPVVEHMGDAFPELRTAHGGKNVEHVAELIRDEEASFGRT</sequence>
<dbReference type="Gene3D" id="3.30.930.10">
    <property type="entry name" value="Bira Bifunctional Protein, Domain 2"/>
    <property type="match status" value="1"/>
</dbReference>
<evidence type="ECO:0000256" key="5">
    <source>
        <dbReference type="ARBA" id="ARBA00022741"/>
    </source>
</evidence>
<keyword evidence="9" id="KW-0030">Aminoacyl-tRNA synthetase</keyword>
<dbReference type="GO" id="GO:0006419">
    <property type="term" value="P:alanyl-tRNA aminoacylation"/>
    <property type="evidence" value="ECO:0007669"/>
    <property type="project" value="InterPro"/>
</dbReference>
<dbReference type="GO" id="GO:0005739">
    <property type="term" value="C:mitochondrion"/>
    <property type="evidence" value="ECO:0007669"/>
    <property type="project" value="TreeGrafter"/>
</dbReference>
<keyword evidence="8" id="KW-0648">Protein biosynthesis</keyword>
<dbReference type="GO" id="GO:0002161">
    <property type="term" value="F:aminoacyl-tRNA deacylase activity"/>
    <property type="evidence" value="ECO:0007669"/>
    <property type="project" value="TreeGrafter"/>
</dbReference>
<evidence type="ECO:0000313" key="12">
    <source>
        <dbReference type="EMBL" id="GAF98610.1"/>
    </source>
</evidence>
<protein>
    <recommendedName>
        <fullName evidence="2">alanine--tRNA ligase</fullName>
        <ecNumber evidence="2">6.1.1.7</ecNumber>
    </recommendedName>
</protein>
<dbReference type="PROSITE" id="PS50860">
    <property type="entry name" value="AA_TRNA_LIGASE_II_ALA"/>
    <property type="match status" value="1"/>
</dbReference>
<dbReference type="InterPro" id="IPR002318">
    <property type="entry name" value="Ala-tRNA-lgiase_IIc"/>
</dbReference>
<evidence type="ECO:0000256" key="8">
    <source>
        <dbReference type="ARBA" id="ARBA00022917"/>
    </source>
</evidence>
<feature type="non-terminal residue" evidence="12">
    <location>
        <position position="1"/>
    </location>
</feature>
<name>X0VDH9_9ZZZZ</name>
<dbReference type="InterPro" id="IPR050058">
    <property type="entry name" value="Ala-tRNA_ligase"/>
</dbReference>
<keyword evidence="6" id="KW-0067">ATP-binding</keyword>
<evidence type="ECO:0000259" key="11">
    <source>
        <dbReference type="PROSITE" id="PS50860"/>
    </source>
</evidence>
<dbReference type="PANTHER" id="PTHR11777">
    <property type="entry name" value="ALANYL-TRNA SYNTHETASE"/>
    <property type="match status" value="1"/>
</dbReference>
<evidence type="ECO:0000256" key="4">
    <source>
        <dbReference type="ARBA" id="ARBA00022598"/>
    </source>
</evidence>
<dbReference type="SUPFAM" id="SSF101353">
    <property type="entry name" value="Putative anticodon-binding domain of alanyl-tRNA synthetase (AlaRS)"/>
    <property type="match status" value="1"/>
</dbReference>
<dbReference type="GO" id="GO:0004813">
    <property type="term" value="F:alanine-tRNA ligase activity"/>
    <property type="evidence" value="ECO:0007669"/>
    <property type="project" value="UniProtKB-EC"/>
</dbReference>